<feature type="region of interest" description="Disordered" evidence="1">
    <location>
        <begin position="130"/>
        <end position="159"/>
    </location>
</feature>
<name>A0ABP8WDV0_9PSEU</name>
<evidence type="ECO:0000256" key="1">
    <source>
        <dbReference type="SAM" id="MobiDB-lite"/>
    </source>
</evidence>
<dbReference type="RefSeq" id="WP_345380411.1">
    <property type="nucleotide sequence ID" value="NZ_BAABIC010000006.1"/>
</dbReference>
<reference evidence="4" key="1">
    <citation type="journal article" date="2019" name="Int. J. Syst. Evol. Microbiol.">
        <title>The Global Catalogue of Microorganisms (GCM) 10K type strain sequencing project: providing services to taxonomists for standard genome sequencing and annotation.</title>
        <authorList>
            <consortium name="The Broad Institute Genomics Platform"/>
            <consortium name="The Broad Institute Genome Sequencing Center for Infectious Disease"/>
            <person name="Wu L."/>
            <person name="Ma J."/>
        </authorList>
    </citation>
    <scope>NUCLEOTIDE SEQUENCE [LARGE SCALE GENOMIC DNA]</scope>
    <source>
        <strain evidence="4">JCM 18055</strain>
    </source>
</reference>
<feature type="chain" id="PRO_5046257287" description="Small secreted domain DUF320" evidence="2">
    <location>
        <begin position="31"/>
        <end position="192"/>
    </location>
</feature>
<organism evidence="3 4">
    <name type="scientific">Pseudonocardia yuanmonensis</name>
    <dbReference type="NCBI Taxonomy" id="1095914"/>
    <lineage>
        <taxon>Bacteria</taxon>
        <taxon>Bacillati</taxon>
        <taxon>Actinomycetota</taxon>
        <taxon>Actinomycetes</taxon>
        <taxon>Pseudonocardiales</taxon>
        <taxon>Pseudonocardiaceae</taxon>
        <taxon>Pseudonocardia</taxon>
    </lineage>
</organism>
<sequence length="192" mass="18309">MQMRTAARRAATVGALAVPLALAASGMAFAGGSGGHGHGHGHDCDGAGPVATQDGGLLGLDADFSPGLNVGGVLGNGPTVQPVLQADLSNSGIVQSGGGCTEPGVALQSQDLVNTPLDVSPGVNVGGIGGGPVSQSISQVDRSDSGTLQDGPGAGGFASQQGGLLGLDLDVSPAINLGGILSGPTQQSITQA</sequence>
<evidence type="ECO:0000313" key="4">
    <source>
        <dbReference type="Proteomes" id="UP001500325"/>
    </source>
</evidence>
<keyword evidence="4" id="KW-1185">Reference proteome</keyword>
<dbReference type="Proteomes" id="UP001500325">
    <property type="component" value="Unassembled WGS sequence"/>
</dbReference>
<keyword evidence="2" id="KW-0732">Signal</keyword>
<evidence type="ECO:0000313" key="3">
    <source>
        <dbReference type="EMBL" id="GAA4687046.1"/>
    </source>
</evidence>
<proteinExistence type="predicted"/>
<feature type="signal peptide" evidence="2">
    <location>
        <begin position="1"/>
        <end position="30"/>
    </location>
</feature>
<dbReference type="EMBL" id="BAABIC010000006">
    <property type="protein sequence ID" value="GAA4687046.1"/>
    <property type="molecule type" value="Genomic_DNA"/>
</dbReference>
<evidence type="ECO:0008006" key="5">
    <source>
        <dbReference type="Google" id="ProtNLM"/>
    </source>
</evidence>
<accession>A0ABP8WDV0</accession>
<evidence type="ECO:0000256" key="2">
    <source>
        <dbReference type="SAM" id="SignalP"/>
    </source>
</evidence>
<protein>
    <recommendedName>
        <fullName evidence="5">Small secreted domain DUF320</fullName>
    </recommendedName>
</protein>
<comment type="caution">
    <text evidence="3">The sequence shown here is derived from an EMBL/GenBank/DDBJ whole genome shotgun (WGS) entry which is preliminary data.</text>
</comment>
<gene>
    <name evidence="3" type="ORF">GCM10023215_23310</name>
</gene>